<evidence type="ECO:0000256" key="1">
    <source>
        <dbReference type="ARBA" id="ARBA00022723"/>
    </source>
</evidence>
<dbReference type="InterPro" id="IPR008922">
    <property type="entry name" value="Di-copper_centre_dom_sf"/>
</dbReference>
<dbReference type="SUPFAM" id="SSF48056">
    <property type="entry name" value="Di-copper centre-containing domain"/>
    <property type="match status" value="1"/>
</dbReference>
<keyword evidence="1" id="KW-0479">Metal-binding</keyword>
<dbReference type="InterPro" id="IPR050316">
    <property type="entry name" value="Tyrosinase/Hemocyanin"/>
</dbReference>
<dbReference type="EMBL" id="JAKCXM010000570">
    <property type="protein sequence ID" value="KAJ0392803.1"/>
    <property type="molecule type" value="Genomic_DNA"/>
</dbReference>
<dbReference type="PROSITE" id="PS00497">
    <property type="entry name" value="TYROSINASE_1"/>
    <property type="match status" value="1"/>
</dbReference>
<dbReference type="Pfam" id="PF00264">
    <property type="entry name" value="Tyrosinase"/>
    <property type="match status" value="1"/>
</dbReference>
<keyword evidence="2" id="KW-0186">Copper</keyword>
<organism evidence="5 6">
    <name type="scientific">Pythium insidiosum</name>
    <name type="common">Pythiosis disease agent</name>
    <dbReference type="NCBI Taxonomy" id="114742"/>
    <lineage>
        <taxon>Eukaryota</taxon>
        <taxon>Sar</taxon>
        <taxon>Stramenopiles</taxon>
        <taxon>Oomycota</taxon>
        <taxon>Peronosporomycetes</taxon>
        <taxon>Pythiales</taxon>
        <taxon>Pythiaceae</taxon>
        <taxon>Pythium</taxon>
    </lineage>
</organism>
<dbReference type="AlphaFoldDB" id="A0AAD5M2C2"/>
<feature type="chain" id="PRO_5042248661" description="Tyrosinase copper-binding domain-containing protein" evidence="3">
    <location>
        <begin position="22"/>
        <end position="486"/>
    </location>
</feature>
<dbReference type="PANTHER" id="PTHR11474:SF126">
    <property type="entry name" value="TYROSINASE-LIKE PROTEIN TYR-1-RELATED"/>
    <property type="match status" value="1"/>
</dbReference>
<dbReference type="GO" id="GO:0046872">
    <property type="term" value="F:metal ion binding"/>
    <property type="evidence" value="ECO:0007669"/>
    <property type="project" value="UniProtKB-KW"/>
</dbReference>
<accession>A0AAD5M2C2</accession>
<dbReference type="InterPro" id="IPR002227">
    <property type="entry name" value="Tyrosinase_Cu-bd"/>
</dbReference>
<dbReference type="GO" id="GO:0016491">
    <property type="term" value="F:oxidoreductase activity"/>
    <property type="evidence" value="ECO:0007669"/>
    <property type="project" value="InterPro"/>
</dbReference>
<dbReference type="PRINTS" id="PR00092">
    <property type="entry name" value="TYROSINASE"/>
</dbReference>
<proteinExistence type="predicted"/>
<reference evidence="5" key="1">
    <citation type="submission" date="2021-12" db="EMBL/GenBank/DDBJ databases">
        <title>Prjna785345.</title>
        <authorList>
            <person name="Rujirawat T."/>
            <person name="Krajaejun T."/>
        </authorList>
    </citation>
    <scope>NUCLEOTIDE SEQUENCE</scope>
    <source>
        <strain evidence="5">Pi057C3</strain>
    </source>
</reference>
<evidence type="ECO:0000313" key="5">
    <source>
        <dbReference type="EMBL" id="KAJ0392803.1"/>
    </source>
</evidence>
<dbReference type="Proteomes" id="UP001209570">
    <property type="component" value="Unassembled WGS sequence"/>
</dbReference>
<sequence>MQVSLVLRVLALALCAVSVVAVDASSARRLAGGNAACGGARVRKPWSKLTPQEQATYVEALDLAIQDGVVNDFAAIHLESLGEKQAHSSCAFFTWHRRMLLAFESYLRDRGDKFACLTLPYYDVHTAYVAQSTMRCGSMFECSPIFAAIGGPSTQQRVAALFNGQEAFGFLHSGAPFAKNCDDKNQVCGGIVRADLSQVQVPSGAGFGSFVAAVVNSKDYATFLQEIQHGLHNDVHNALSGAMATFASPRDVFFYSWHAAIDMFLSVFHLCHIGAPMTPAQLQSSLLAFADATQTCGGADGVGSGSSIIMNVVLNGKLVDVAKHPKLGRYFAHVGDKMWNYGDTRQLGDYSYSYELPEMMVTQILNNKDICKGVTAPTTNAPTPVPTTNAPTPQTPRHAGLLVVNETLAASAGNGTMQPSVATSGSYWQWAQTTYDGLKQRFGGDMKLVAEQLRVIECLTFQRVFGVAEYSDAFVKNFHLVSKRPA</sequence>
<feature type="domain" description="Tyrosinase copper-binding" evidence="4">
    <location>
        <begin position="87"/>
        <end position="104"/>
    </location>
</feature>
<dbReference type="Gene3D" id="1.10.1280.10">
    <property type="entry name" value="Di-copper center containing domain from catechol oxidase"/>
    <property type="match status" value="1"/>
</dbReference>
<dbReference type="PANTHER" id="PTHR11474">
    <property type="entry name" value="TYROSINASE FAMILY MEMBER"/>
    <property type="match status" value="1"/>
</dbReference>
<evidence type="ECO:0000259" key="4">
    <source>
        <dbReference type="PROSITE" id="PS00497"/>
    </source>
</evidence>
<feature type="signal peptide" evidence="3">
    <location>
        <begin position="1"/>
        <end position="21"/>
    </location>
</feature>
<protein>
    <recommendedName>
        <fullName evidence="4">Tyrosinase copper-binding domain-containing protein</fullName>
    </recommendedName>
</protein>
<gene>
    <name evidence="5" type="ORF">P43SY_000009</name>
</gene>
<evidence type="ECO:0000256" key="3">
    <source>
        <dbReference type="SAM" id="SignalP"/>
    </source>
</evidence>
<name>A0AAD5M2C2_PYTIN</name>
<evidence type="ECO:0000313" key="6">
    <source>
        <dbReference type="Proteomes" id="UP001209570"/>
    </source>
</evidence>
<comment type="caution">
    <text evidence="5">The sequence shown here is derived from an EMBL/GenBank/DDBJ whole genome shotgun (WGS) entry which is preliminary data.</text>
</comment>
<keyword evidence="3" id="KW-0732">Signal</keyword>
<keyword evidence="6" id="KW-1185">Reference proteome</keyword>
<evidence type="ECO:0000256" key="2">
    <source>
        <dbReference type="ARBA" id="ARBA00023008"/>
    </source>
</evidence>